<proteinExistence type="predicted"/>
<feature type="compositionally biased region" description="Low complexity" evidence="1">
    <location>
        <begin position="216"/>
        <end position="239"/>
    </location>
</feature>
<reference evidence="2" key="1">
    <citation type="submission" date="2021-02" db="EMBL/GenBank/DDBJ databases">
        <authorList>
            <person name="Dougan E. K."/>
            <person name="Rhodes N."/>
            <person name="Thang M."/>
            <person name="Chan C."/>
        </authorList>
    </citation>
    <scope>NUCLEOTIDE SEQUENCE</scope>
</reference>
<dbReference type="EMBL" id="CAJNNV010028798">
    <property type="protein sequence ID" value="CAE8625805.1"/>
    <property type="molecule type" value="Genomic_DNA"/>
</dbReference>
<comment type="caution">
    <text evidence="2">The sequence shown here is derived from an EMBL/GenBank/DDBJ whole genome shotgun (WGS) entry which is preliminary data.</text>
</comment>
<evidence type="ECO:0000313" key="3">
    <source>
        <dbReference type="Proteomes" id="UP000654075"/>
    </source>
</evidence>
<dbReference type="AlphaFoldDB" id="A0A813GFW9"/>
<sequence>MYISEVLLHVSEDVKLDAAAADLLRQLVERIAAAFHLNECTVGLLDLAPAEAVPRRGPLAPSWMLCAPLVGALGVFVGARRNSGLGRGLQLAAAAVALHGAMRATKELWRRRQLRKFCLELGAAAEMAACSVLSLQAAATDAIDWIEFSELAARGFGAPVPGPWKPPTALIERSGLFATKRSREVRNSGLRIETHRSLMTFADLSEKSTGATDPSQQQQPQQQQEQEQDQEQQLQQQPPGLSELRSSLGLALDFQEQSLLQLLAVCPGKDDFASAADAEVWLQELLRFLEASRRAAITAAAAIHESLQLELRAAAAAASGGPLEKLCTEMHSALIASRDAARESGASFRSRELLVERLAACQRTLEKAREALRSEAVLPDETPPLLDHGPEEVLEGLGCSLRDSRPLRGLVSDESSDTKDRATAAAKEERQLLLLGDELRAALAARPTPKLLLADVHN</sequence>
<dbReference type="Proteomes" id="UP000654075">
    <property type="component" value="Unassembled WGS sequence"/>
</dbReference>
<evidence type="ECO:0000313" key="2">
    <source>
        <dbReference type="EMBL" id="CAE8625805.1"/>
    </source>
</evidence>
<organism evidence="2 3">
    <name type="scientific">Polarella glacialis</name>
    <name type="common">Dinoflagellate</name>
    <dbReference type="NCBI Taxonomy" id="89957"/>
    <lineage>
        <taxon>Eukaryota</taxon>
        <taxon>Sar</taxon>
        <taxon>Alveolata</taxon>
        <taxon>Dinophyceae</taxon>
        <taxon>Suessiales</taxon>
        <taxon>Suessiaceae</taxon>
        <taxon>Polarella</taxon>
    </lineage>
</organism>
<protein>
    <submittedName>
        <fullName evidence="2">Uncharacterized protein</fullName>
    </submittedName>
</protein>
<evidence type="ECO:0000256" key="1">
    <source>
        <dbReference type="SAM" id="MobiDB-lite"/>
    </source>
</evidence>
<gene>
    <name evidence="2" type="ORF">PGLA1383_LOCUS42782</name>
</gene>
<name>A0A813GFW9_POLGL</name>
<keyword evidence="3" id="KW-1185">Reference proteome</keyword>
<feature type="region of interest" description="Disordered" evidence="1">
    <location>
        <begin position="206"/>
        <end position="240"/>
    </location>
</feature>
<accession>A0A813GFW9</accession>